<organism evidence="1 2">
    <name type="scientific">Paraglaciecola hydrolytica</name>
    <dbReference type="NCBI Taxonomy" id="1799789"/>
    <lineage>
        <taxon>Bacteria</taxon>
        <taxon>Pseudomonadati</taxon>
        <taxon>Pseudomonadota</taxon>
        <taxon>Gammaproteobacteria</taxon>
        <taxon>Alteromonadales</taxon>
        <taxon>Alteromonadaceae</taxon>
        <taxon>Paraglaciecola</taxon>
    </lineage>
</organism>
<gene>
    <name evidence="1" type="ORF">AX660_07320</name>
</gene>
<keyword evidence="2" id="KW-1185">Reference proteome</keyword>
<dbReference type="AlphaFoldDB" id="A0A136A3L4"/>
<evidence type="ECO:0000313" key="2">
    <source>
        <dbReference type="Proteomes" id="UP000070299"/>
    </source>
</evidence>
<evidence type="ECO:0000313" key="1">
    <source>
        <dbReference type="EMBL" id="KXI29833.1"/>
    </source>
</evidence>
<protein>
    <submittedName>
        <fullName evidence="1">Uncharacterized protein</fullName>
    </submittedName>
</protein>
<dbReference type="OrthoDB" id="6331814at2"/>
<reference evidence="2" key="1">
    <citation type="submission" date="2016-02" db="EMBL/GenBank/DDBJ databases">
        <authorList>
            <person name="Schultz-Johansen M."/>
            <person name="Glaring M.A."/>
            <person name="Bech P.K."/>
            <person name="Stougaard P."/>
        </authorList>
    </citation>
    <scope>NUCLEOTIDE SEQUENCE [LARGE SCALE GENOMIC DNA]</scope>
    <source>
        <strain evidence="2">S66</strain>
    </source>
</reference>
<proteinExistence type="predicted"/>
<dbReference type="RefSeq" id="WP_082768735.1">
    <property type="nucleotide sequence ID" value="NZ_LSNE01000003.1"/>
</dbReference>
<name>A0A136A3L4_9ALTE</name>
<accession>A0A136A3L4</accession>
<dbReference type="EMBL" id="LSNE01000003">
    <property type="protein sequence ID" value="KXI29833.1"/>
    <property type="molecule type" value="Genomic_DNA"/>
</dbReference>
<sequence length="109" mass="12335">MLETQEVSVDFRFLQLDKMQALTLVREVQGATYCPSPNAKYFIGCVPLLESYMDDINHFFIRQKVLESECDILIAVAPESPQHSLSVPLSVNRMLKDIDCQLTIELGVS</sequence>
<dbReference type="Proteomes" id="UP000070299">
    <property type="component" value="Unassembled WGS sequence"/>
</dbReference>
<comment type="caution">
    <text evidence="1">The sequence shown here is derived from an EMBL/GenBank/DDBJ whole genome shotgun (WGS) entry which is preliminary data.</text>
</comment>